<organism evidence="2 3">
    <name type="scientific">Ceratodon purpureus</name>
    <name type="common">Fire moss</name>
    <name type="synonym">Dicranum purpureum</name>
    <dbReference type="NCBI Taxonomy" id="3225"/>
    <lineage>
        <taxon>Eukaryota</taxon>
        <taxon>Viridiplantae</taxon>
        <taxon>Streptophyta</taxon>
        <taxon>Embryophyta</taxon>
        <taxon>Bryophyta</taxon>
        <taxon>Bryophytina</taxon>
        <taxon>Bryopsida</taxon>
        <taxon>Dicranidae</taxon>
        <taxon>Pseudoditrichales</taxon>
        <taxon>Ditrichaceae</taxon>
        <taxon>Ceratodon</taxon>
    </lineage>
</organism>
<evidence type="ECO:0008006" key="4">
    <source>
        <dbReference type="Google" id="ProtNLM"/>
    </source>
</evidence>
<evidence type="ECO:0000256" key="1">
    <source>
        <dbReference type="SAM" id="SignalP"/>
    </source>
</evidence>
<comment type="caution">
    <text evidence="2">The sequence shown here is derived from an EMBL/GenBank/DDBJ whole genome shotgun (WGS) entry which is preliminary data.</text>
</comment>
<accession>A0A8T0IXP7</accession>
<keyword evidence="3" id="KW-1185">Reference proteome</keyword>
<dbReference type="Proteomes" id="UP000822688">
    <property type="component" value="Chromosome 2"/>
</dbReference>
<feature type="chain" id="PRO_5035866726" description="Secreted protein" evidence="1">
    <location>
        <begin position="17"/>
        <end position="82"/>
    </location>
</feature>
<reference evidence="2" key="1">
    <citation type="submission" date="2020-06" db="EMBL/GenBank/DDBJ databases">
        <title>WGS assembly of Ceratodon purpureus strain R40.</title>
        <authorList>
            <person name="Carey S.B."/>
            <person name="Jenkins J."/>
            <person name="Shu S."/>
            <person name="Lovell J.T."/>
            <person name="Sreedasyam A."/>
            <person name="Maumus F."/>
            <person name="Tiley G.P."/>
            <person name="Fernandez-Pozo N."/>
            <person name="Barry K."/>
            <person name="Chen C."/>
            <person name="Wang M."/>
            <person name="Lipzen A."/>
            <person name="Daum C."/>
            <person name="Saski C.A."/>
            <person name="Payton A.C."/>
            <person name="Mcbreen J.C."/>
            <person name="Conrad R.E."/>
            <person name="Kollar L.M."/>
            <person name="Olsson S."/>
            <person name="Huttunen S."/>
            <person name="Landis J.B."/>
            <person name="Wickett N.J."/>
            <person name="Johnson M.G."/>
            <person name="Rensing S.A."/>
            <person name="Grimwood J."/>
            <person name="Schmutz J."/>
            <person name="Mcdaniel S.F."/>
        </authorList>
    </citation>
    <scope>NUCLEOTIDE SEQUENCE</scope>
    <source>
        <strain evidence="2">R40</strain>
    </source>
</reference>
<dbReference type="EMBL" id="CM026422">
    <property type="protein sequence ID" value="KAG0587153.1"/>
    <property type="molecule type" value="Genomic_DNA"/>
</dbReference>
<name>A0A8T0IXP7_CERPU</name>
<proteinExistence type="predicted"/>
<dbReference type="AlphaFoldDB" id="A0A8T0IXP7"/>
<gene>
    <name evidence="2" type="ORF">KC19_2G143700</name>
</gene>
<protein>
    <recommendedName>
        <fullName evidence="4">Secreted protein</fullName>
    </recommendedName>
</protein>
<evidence type="ECO:0000313" key="2">
    <source>
        <dbReference type="EMBL" id="KAG0587153.1"/>
    </source>
</evidence>
<evidence type="ECO:0000313" key="3">
    <source>
        <dbReference type="Proteomes" id="UP000822688"/>
    </source>
</evidence>
<feature type="signal peptide" evidence="1">
    <location>
        <begin position="1"/>
        <end position="16"/>
    </location>
</feature>
<sequence>MAMLWLIALWVKSCSCEHLHTSVFPAGHRGLQNYFGLQFRISRSLQGWMPHSAVLSGQGSQLFWSTFMLIEWETTKSFGCIT</sequence>
<keyword evidence="1" id="KW-0732">Signal</keyword>